<accession>A0AAW1QDI6</accession>
<organism evidence="1 2">
    <name type="scientific">Apatococcus lobatus</name>
    <dbReference type="NCBI Taxonomy" id="904363"/>
    <lineage>
        <taxon>Eukaryota</taxon>
        <taxon>Viridiplantae</taxon>
        <taxon>Chlorophyta</taxon>
        <taxon>core chlorophytes</taxon>
        <taxon>Trebouxiophyceae</taxon>
        <taxon>Chlorellales</taxon>
        <taxon>Chlorellaceae</taxon>
        <taxon>Apatococcus</taxon>
    </lineage>
</organism>
<gene>
    <name evidence="1" type="ORF">WJX74_009275</name>
</gene>
<keyword evidence="2" id="KW-1185">Reference proteome</keyword>
<evidence type="ECO:0000313" key="2">
    <source>
        <dbReference type="Proteomes" id="UP001438707"/>
    </source>
</evidence>
<comment type="caution">
    <text evidence="1">The sequence shown here is derived from an EMBL/GenBank/DDBJ whole genome shotgun (WGS) entry which is preliminary data.</text>
</comment>
<protein>
    <submittedName>
        <fullName evidence="1">Uncharacterized protein</fullName>
    </submittedName>
</protein>
<proteinExistence type="predicted"/>
<dbReference type="Proteomes" id="UP001438707">
    <property type="component" value="Unassembled WGS sequence"/>
</dbReference>
<sequence>MELRAASHCCHRPVVCGNPRPVLSQPAAACCKRRNVRQARRSCRPLAAVGPAPKAPDGGDNWEPWKKKSKDEAARKALQDMFSGQKDVLAAYDPGEAVTTDGGGPGGKGGGGGGFSWRPNWREWGDGFWRRARGAGQLFGAVLLLCGVFAAAALREPALKGISYAVRWLLRLEGSSTSGRRRIRGEHAPEVVGLDVSDRPDLGIHEKYVLSKYGVDDSYYAPPEEISSEQPA</sequence>
<dbReference type="EMBL" id="JALJOS010000047">
    <property type="protein sequence ID" value="KAK9819466.1"/>
    <property type="molecule type" value="Genomic_DNA"/>
</dbReference>
<name>A0AAW1QDI6_9CHLO</name>
<reference evidence="1 2" key="1">
    <citation type="journal article" date="2024" name="Nat. Commun.">
        <title>Phylogenomics reveals the evolutionary origins of lichenization in chlorophyte algae.</title>
        <authorList>
            <person name="Puginier C."/>
            <person name="Libourel C."/>
            <person name="Otte J."/>
            <person name="Skaloud P."/>
            <person name="Haon M."/>
            <person name="Grisel S."/>
            <person name="Petersen M."/>
            <person name="Berrin J.G."/>
            <person name="Delaux P.M."/>
            <person name="Dal Grande F."/>
            <person name="Keller J."/>
        </authorList>
    </citation>
    <scope>NUCLEOTIDE SEQUENCE [LARGE SCALE GENOMIC DNA]</scope>
    <source>
        <strain evidence="1 2">SAG 2145</strain>
    </source>
</reference>
<evidence type="ECO:0000313" key="1">
    <source>
        <dbReference type="EMBL" id="KAK9819466.1"/>
    </source>
</evidence>
<dbReference type="AlphaFoldDB" id="A0AAW1QDI6"/>